<sequence>MKRRVFRPNLDDVERLSYGNGTRKRGTGSKYVCHRLNQEERKLYDLAKKAGYLSIRGTGYRKQRKGSPLCNTFRQRCDALEKPCLIVEKRKDGDRVLIDFSTLRVKDDSFYVHLVFNNLLKTKYPDLYEIAEDRCKDSSIDWVQVQKNPIWDVNERILAVDCDRDVAKCLAVDILRENIGFHTNVMGSESKITDEFLHDLIPSDGQTDSAMRSTEEKIYLDKCSGGIDWDDI</sequence>
<name>A0A7S1BHJ3_9STRA</name>
<evidence type="ECO:0000313" key="1">
    <source>
        <dbReference type="EMBL" id="CAD8887352.1"/>
    </source>
</evidence>
<organism evidence="1">
    <name type="scientific">Corethron hystrix</name>
    <dbReference type="NCBI Taxonomy" id="216773"/>
    <lineage>
        <taxon>Eukaryota</taxon>
        <taxon>Sar</taxon>
        <taxon>Stramenopiles</taxon>
        <taxon>Ochrophyta</taxon>
        <taxon>Bacillariophyta</taxon>
        <taxon>Coscinodiscophyceae</taxon>
        <taxon>Corethrophycidae</taxon>
        <taxon>Corethrales</taxon>
        <taxon>Corethraceae</taxon>
        <taxon>Corethron</taxon>
    </lineage>
</organism>
<dbReference type="EMBL" id="HBFR01020213">
    <property type="protein sequence ID" value="CAD8887352.1"/>
    <property type="molecule type" value="Transcribed_RNA"/>
</dbReference>
<gene>
    <name evidence="1" type="ORF">CHYS00102_LOCUS14550</name>
</gene>
<dbReference type="AlphaFoldDB" id="A0A7S1BHJ3"/>
<proteinExistence type="predicted"/>
<reference evidence="1" key="1">
    <citation type="submission" date="2021-01" db="EMBL/GenBank/DDBJ databases">
        <authorList>
            <person name="Corre E."/>
            <person name="Pelletier E."/>
            <person name="Niang G."/>
            <person name="Scheremetjew M."/>
            <person name="Finn R."/>
            <person name="Kale V."/>
            <person name="Holt S."/>
            <person name="Cochrane G."/>
            <person name="Meng A."/>
            <person name="Brown T."/>
            <person name="Cohen L."/>
        </authorList>
    </citation>
    <scope>NUCLEOTIDE SEQUENCE</scope>
    <source>
        <strain evidence="1">308</strain>
    </source>
</reference>
<accession>A0A7S1BHJ3</accession>
<protein>
    <submittedName>
        <fullName evidence="1">Uncharacterized protein</fullName>
    </submittedName>
</protein>